<name>A0A9D3NDC8_9TELE</name>
<dbReference type="Proteomes" id="UP000824219">
    <property type="component" value="Linkage Group LG21"/>
</dbReference>
<organism evidence="1 2">
    <name type="scientific">Hemibagrus wyckioides</name>
    <dbReference type="NCBI Taxonomy" id="337641"/>
    <lineage>
        <taxon>Eukaryota</taxon>
        <taxon>Metazoa</taxon>
        <taxon>Chordata</taxon>
        <taxon>Craniata</taxon>
        <taxon>Vertebrata</taxon>
        <taxon>Euteleostomi</taxon>
        <taxon>Actinopterygii</taxon>
        <taxon>Neopterygii</taxon>
        <taxon>Teleostei</taxon>
        <taxon>Ostariophysi</taxon>
        <taxon>Siluriformes</taxon>
        <taxon>Bagridae</taxon>
        <taxon>Hemibagrus</taxon>
    </lineage>
</organism>
<accession>A0A9D3NDC8</accession>
<dbReference type="EMBL" id="JAHKSW010000021">
    <property type="protein sequence ID" value="KAG7318960.1"/>
    <property type="molecule type" value="Genomic_DNA"/>
</dbReference>
<protein>
    <submittedName>
        <fullName evidence="1">Uncharacterized protein</fullName>
    </submittedName>
</protein>
<comment type="caution">
    <text evidence="1">The sequence shown here is derived from an EMBL/GenBank/DDBJ whole genome shotgun (WGS) entry which is preliminary data.</text>
</comment>
<gene>
    <name evidence="1" type="ORF">KOW79_017434</name>
</gene>
<keyword evidence="2" id="KW-1185">Reference proteome</keyword>
<evidence type="ECO:0000313" key="2">
    <source>
        <dbReference type="Proteomes" id="UP000824219"/>
    </source>
</evidence>
<sequence length="124" mass="14172">MAITEHYMDFQQKRLTYCYYKTRPLLPVLLVKLQKIQPCDFSVKVPLSFGLTRARRANGQHQQAHIMPNFVCTVTETLQSPDMIASPAGGLGLGLLCFVEKKHSVKLFNTLEQQQRSEVNDVIY</sequence>
<dbReference type="AlphaFoldDB" id="A0A9D3NDC8"/>
<proteinExistence type="predicted"/>
<evidence type="ECO:0000313" key="1">
    <source>
        <dbReference type="EMBL" id="KAG7318960.1"/>
    </source>
</evidence>
<reference evidence="1 2" key="1">
    <citation type="submission" date="2021-06" db="EMBL/GenBank/DDBJ databases">
        <title>Chromosome-level genome assembly of the red-tail catfish (Hemibagrus wyckioides).</title>
        <authorList>
            <person name="Shao F."/>
        </authorList>
    </citation>
    <scope>NUCLEOTIDE SEQUENCE [LARGE SCALE GENOMIC DNA]</scope>
    <source>
        <strain evidence="1">EC202008001</strain>
        <tissue evidence="1">Blood</tissue>
    </source>
</reference>